<organism evidence="2 3">
    <name type="scientific">Desulfomonile tiedjei</name>
    <dbReference type="NCBI Taxonomy" id="2358"/>
    <lineage>
        <taxon>Bacteria</taxon>
        <taxon>Pseudomonadati</taxon>
        <taxon>Thermodesulfobacteriota</taxon>
        <taxon>Desulfomonilia</taxon>
        <taxon>Desulfomonilales</taxon>
        <taxon>Desulfomonilaceae</taxon>
        <taxon>Desulfomonile</taxon>
    </lineage>
</organism>
<proteinExistence type="predicted"/>
<evidence type="ECO:0000256" key="1">
    <source>
        <dbReference type="SAM" id="MobiDB-lite"/>
    </source>
</evidence>
<sequence length="218" mass="24684">MSNGTTKPKPRPRTVEEWGEKRKKRYANDGGKGGFRILPRKVFDSDAFNELSKSSKLVLILSLDQLDYWYKKNKGEPKRDSSVGPLRNDGCFSLPSNFLKERGISGSDTIAKARRELVAAGFWETVQTGTLLQSGIFRWSDKWVTYNQRSVHDRKKIETGAKAPGYCLYPNISRYNEARQVADFEREHSGTNTDTEPGAPKPELELPFQLELLPELAA</sequence>
<evidence type="ECO:0000313" key="3">
    <source>
        <dbReference type="Proteomes" id="UP000807825"/>
    </source>
</evidence>
<comment type="caution">
    <text evidence="2">The sequence shown here is derived from an EMBL/GenBank/DDBJ whole genome shotgun (WGS) entry which is preliminary data.</text>
</comment>
<protein>
    <submittedName>
        <fullName evidence="2">Uncharacterized protein</fullName>
    </submittedName>
</protein>
<dbReference type="Proteomes" id="UP000807825">
    <property type="component" value="Unassembled WGS sequence"/>
</dbReference>
<gene>
    <name evidence="2" type="ORF">HY912_06325</name>
</gene>
<name>A0A9D6V0H5_9BACT</name>
<reference evidence="2" key="1">
    <citation type="submission" date="2020-07" db="EMBL/GenBank/DDBJ databases">
        <title>Huge and variable diversity of episymbiotic CPR bacteria and DPANN archaea in groundwater ecosystems.</title>
        <authorList>
            <person name="He C.Y."/>
            <person name="Keren R."/>
            <person name="Whittaker M."/>
            <person name="Farag I.F."/>
            <person name="Doudna J."/>
            <person name="Cate J.H.D."/>
            <person name="Banfield J.F."/>
        </authorList>
    </citation>
    <scope>NUCLEOTIDE SEQUENCE</scope>
    <source>
        <strain evidence="2">NC_groundwater_1664_Pr3_B-0.1um_52_9</strain>
    </source>
</reference>
<dbReference type="AlphaFoldDB" id="A0A9D6V0H5"/>
<accession>A0A9D6V0H5</accession>
<evidence type="ECO:0000313" key="2">
    <source>
        <dbReference type="EMBL" id="MBI5249092.1"/>
    </source>
</evidence>
<dbReference type="EMBL" id="JACRDE010000180">
    <property type="protein sequence ID" value="MBI5249092.1"/>
    <property type="molecule type" value="Genomic_DNA"/>
</dbReference>
<feature type="region of interest" description="Disordered" evidence="1">
    <location>
        <begin position="1"/>
        <end position="32"/>
    </location>
</feature>